<sequence length="314" mass="36060">MFCSSRYQLSKASAERTRDTTASTKIQRLSSGDKSFTGQSPHFSYSPTRHILQETDKERPDSYDLLKQNQAGEILQLRQDPRWKQDQPDDIGFELQRTIKVGNRAQSARQQLWNLRPDSGDPGRYNARYIPEVQQLIAETNIHQTKRAIEQAQTNVKQLQLQRQFINRQQEIIQTLHETGSEFVGPRVETTKNCTATATGANRTGIRNDTKNSFSTVDLMHFAISKAQNMARQFQLQRQFVSQHRQKFQTQQAAANQVGVGPQQQQQLEKAKQQLQQQEQNLAHKQLAQLRVVQQLEHVLIKYSIGQGPIRGGW</sequence>
<protein>
    <submittedName>
        <fullName evidence="3">Uncharacterized protein</fullName>
    </submittedName>
</protein>
<evidence type="ECO:0000256" key="2">
    <source>
        <dbReference type="SAM" id="MobiDB-lite"/>
    </source>
</evidence>
<keyword evidence="1" id="KW-0175">Coiled coil</keyword>
<gene>
    <name evidence="3" type="ORF">GWI33_003014</name>
</gene>
<organism evidence="3 4">
    <name type="scientific">Rhynchophorus ferrugineus</name>
    <name type="common">Red palm weevil</name>
    <name type="synonym">Curculio ferrugineus</name>
    <dbReference type="NCBI Taxonomy" id="354439"/>
    <lineage>
        <taxon>Eukaryota</taxon>
        <taxon>Metazoa</taxon>
        <taxon>Ecdysozoa</taxon>
        <taxon>Arthropoda</taxon>
        <taxon>Hexapoda</taxon>
        <taxon>Insecta</taxon>
        <taxon>Pterygota</taxon>
        <taxon>Neoptera</taxon>
        <taxon>Endopterygota</taxon>
        <taxon>Coleoptera</taxon>
        <taxon>Polyphaga</taxon>
        <taxon>Cucujiformia</taxon>
        <taxon>Curculionidae</taxon>
        <taxon>Dryophthorinae</taxon>
        <taxon>Rhynchophorus</taxon>
    </lineage>
</organism>
<feature type="region of interest" description="Disordered" evidence="2">
    <location>
        <begin position="1"/>
        <end position="48"/>
    </location>
</feature>
<reference evidence="3" key="1">
    <citation type="submission" date="2020-08" db="EMBL/GenBank/DDBJ databases">
        <title>Genome sequencing and assembly of the red palm weevil Rhynchophorus ferrugineus.</title>
        <authorList>
            <person name="Dias G.B."/>
            <person name="Bergman C.M."/>
            <person name="Manee M."/>
        </authorList>
    </citation>
    <scope>NUCLEOTIDE SEQUENCE</scope>
    <source>
        <strain evidence="3">AA-2017</strain>
        <tissue evidence="3">Whole larva</tissue>
    </source>
</reference>
<feature type="coiled-coil region" evidence="1">
    <location>
        <begin position="142"/>
        <end position="169"/>
    </location>
</feature>
<name>A0A834ILU7_RHYFE</name>
<feature type="compositionally biased region" description="Polar residues" evidence="2">
    <location>
        <begin position="20"/>
        <end position="47"/>
    </location>
</feature>
<proteinExistence type="predicted"/>
<accession>A0A834ILU7</accession>
<keyword evidence="4" id="KW-1185">Reference proteome</keyword>
<feature type="compositionally biased region" description="Polar residues" evidence="2">
    <location>
        <begin position="1"/>
        <end position="11"/>
    </location>
</feature>
<dbReference type="Proteomes" id="UP000625711">
    <property type="component" value="Unassembled WGS sequence"/>
</dbReference>
<dbReference type="AlphaFoldDB" id="A0A834ILU7"/>
<dbReference type="EMBL" id="JAACXV010000183">
    <property type="protein sequence ID" value="KAF7282214.1"/>
    <property type="molecule type" value="Genomic_DNA"/>
</dbReference>
<comment type="caution">
    <text evidence="3">The sequence shown here is derived from an EMBL/GenBank/DDBJ whole genome shotgun (WGS) entry which is preliminary data.</text>
</comment>
<evidence type="ECO:0000313" key="3">
    <source>
        <dbReference type="EMBL" id="KAF7282214.1"/>
    </source>
</evidence>
<feature type="coiled-coil region" evidence="1">
    <location>
        <begin position="261"/>
        <end position="288"/>
    </location>
</feature>
<evidence type="ECO:0000313" key="4">
    <source>
        <dbReference type="Proteomes" id="UP000625711"/>
    </source>
</evidence>
<evidence type="ECO:0000256" key="1">
    <source>
        <dbReference type="SAM" id="Coils"/>
    </source>
</evidence>